<dbReference type="RefSeq" id="WP_179922858.1">
    <property type="nucleotide sequence ID" value="NZ_CP058909.1"/>
</dbReference>
<dbReference type="GeneID" id="56083427"/>
<dbReference type="KEGG" id="hpel:HZS54_12520"/>
<organism evidence="2 3">
    <name type="scientific">Halosimplex pelagicum</name>
    <dbReference type="NCBI Taxonomy" id="869886"/>
    <lineage>
        <taxon>Archaea</taxon>
        <taxon>Methanobacteriati</taxon>
        <taxon>Methanobacteriota</taxon>
        <taxon>Stenosarchaea group</taxon>
        <taxon>Halobacteria</taxon>
        <taxon>Halobacteriales</taxon>
        <taxon>Haloarculaceae</taxon>
        <taxon>Halosimplex</taxon>
    </lineage>
</organism>
<dbReference type="Proteomes" id="UP000509346">
    <property type="component" value="Chromosome"/>
</dbReference>
<feature type="region of interest" description="Disordered" evidence="1">
    <location>
        <begin position="190"/>
        <end position="214"/>
    </location>
</feature>
<evidence type="ECO:0000256" key="1">
    <source>
        <dbReference type="SAM" id="MobiDB-lite"/>
    </source>
</evidence>
<name>A0A7D5TA09_9EURY</name>
<proteinExistence type="predicted"/>
<gene>
    <name evidence="2" type="ORF">HZS54_12520</name>
</gene>
<protein>
    <submittedName>
        <fullName evidence="2">Uncharacterized protein</fullName>
    </submittedName>
</protein>
<dbReference type="AlphaFoldDB" id="A0A7D5TA09"/>
<sequence length="214" mass="24331">MSSGQTTTSFGAIDAPTTRFLARAAKDIDYLLKDCSPTPTDERFYKEGVETYRVGQLEIDGAVISIYSFDAGRVFNTLQERTDEPDEEISQFFAVDWPVQQEDGQSYHSFYFKNRPCEERIRQAHCIHKVKIAIENRELPQEFRCENCSERVHWTNLTEDCDMTLMERVIMLEKQVCNCEGSLNLLKEGMDEESVTSPTVATGSTLEPAASSLD</sequence>
<accession>A0A7D5TA09</accession>
<reference evidence="2 3" key="1">
    <citation type="submission" date="2020-07" db="EMBL/GenBank/DDBJ databases">
        <title>Halosimplex litoreum sp. nov. and Halosimplex rubrum sp. nov., isolated from different salt environments.</title>
        <authorList>
            <person name="Cui H."/>
        </authorList>
    </citation>
    <scope>NUCLEOTIDE SEQUENCE [LARGE SCALE GENOMIC DNA]</scope>
    <source>
        <strain evidence="2 3">R2</strain>
    </source>
</reference>
<dbReference type="EMBL" id="CP058909">
    <property type="protein sequence ID" value="QLH82390.1"/>
    <property type="molecule type" value="Genomic_DNA"/>
</dbReference>
<evidence type="ECO:0000313" key="2">
    <source>
        <dbReference type="EMBL" id="QLH82390.1"/>
    </source>
</evidence>
<feature type="compositionally biased region" description="Polar residues" evidence="1">
    <location>
        <begin position="195"/>
        <end position="205"/>
    </location>
</feature>
<keyword evidence="3" id="KW-1185">Reference proteome</keyword>
<evidence type="ECO:0000313" key="3">
    <source>
        <dbReference type="Proteomes" id="UP000509346"/>
    </source>
</evidence>